<dbReference type="InterPro" id="IPR000238">
    <property type="entry name" value="RbfA"/>
</dbReference>
<protein>
    <recommendedName>
        <fullName evidence="2">Ribosome-binding factor A</fullName>
    </recommendedName>
</protein>
<dbReference type="EMBL" id="CP135443">
    <property type="protein sequence ID" value="WRY32493.1"/>
    <property type="molecule type" value="Genomic_DNA"/>
</dbReference>
<dbReference type="NCBIfam" id="TIGR00082">
    <property type="entry name" value="rbfA"/>
    <property type="match status" value="1"/>
</dbReference>
<keyword evidence="1 2" id="KW-0690">Ribosome biogenesis</keyword>
<dbReference type="Pfam" id="PF02033">
    <property type="entry name" value="RBFA"/>
    <property type="match status" value="1"/>
</dbReference>
<dbReference type="PROSITE" id="PS01319">
    <property type="entry name" value="RBFA"/>
    <property type="match status" value="1"/>
</dbReference>
<dbReference type="InterPro" id="IPR023799">
    <property type="entry name" value="RbfA_dom_sf"/>
</dbReference>
<evidence type="ECO:0000313" key="4">
    <source>
        <dbReference type="Proteomes" id="UP001623290"/>
    </source>
</evidence>
<name>A0ABZ1DUU6_9RHOB</name>
<evidence type="ECO:0000256" key="2">
    <source>
        <dbReference type="HAMAP-Rule" id="MF_00003"/>
    </source>
</evidence>
<dbReference type="HAMAP" id="MF_00003">
    <property type="entry name" value="RbfA"/>
    <property type="match status" value="1"/>
</dbReference>
<dbReference type="NCBIfam" id="NF001802">
    <property type="entry name" value="PRK00521.2-5"/>
    <property type="match status" value="1"/>
</dbReference>
<comment type="subcellular location">
    <subcellularLocation>
        <location evidence="2">Cytoplasm</location>
    </subcellularLocation>
</comment>
<comment type="function">
    <text evidence="2">One of several proteins that assist in the late maturation steps of the functional core of the 30S ribosomal subunit. Associates with free 30S ribosomal subunits (but not with 30S subunits that are part of 70S ribosomes or polysomes). Required for efficient processing of 16S rRNA. May interact with the 5'-terminal helix region of 16S rRNA.</text>
</comment>
<comment type="subunit">
    <text evidence="2">Monomer. Binds 30S ribosomal subunits, but not 50S ribosomal subunits or 70S ribosomes.</text>
</comment>
<reference evidence="3 4" key="1">
    <citation type="submission" date="2023-09" db="EMBL/GenBank/DDBJ databases">
        <title>Thioclava shenzhenensis sp. nov., a multidrug resistant bacteria-antagonizing species isolated from coastal seawater.</title>
        <authorList>
            <person name="Long M."/>
        </authorList>
    </citation>
    <scope>NUCLEOTIDE SEQUENCE [LARGE SCALE GENOMIC DNA]</scope>
    <source>
        <strain evidence="3 4">FTW29</strain>
    </source>
</reference>
<keyword evidence="2" id="KW-0963">Cytoplasm</keyword>
<organism evidence="3 4">
    <name type="scientific">Thioclava litoralis</name>
    <dbReference type="NCBI Taxonomy" id="3076557"/>
    <lineage>
        <taxon>Bacteria</taxon>
        <taxon>Pseudomonadati</taxon>
        <taxon>Pseudomonadota</taxon>
        <taxon>Alphaproteobacteria</taxon>
        <taxon>Rhodobacterales</taxon>
        <taxon>Paracoccaceae</taxon>
        <taxon>Thioclava</taxon>
    </lineage>
</organism>
<dbReference type="PANTHER" id="PTHR33515:SF1">
    <property type="entry name" value="RIBOSOME-BINDING FACTOR A, CHLOROPLASTIC-RELATED"/>
    <property type="match status" value="1"/>
</dbReference>
<evidence type="ECO:0000313" key="3">
    <source>
        <dbReference type="EMBL" id="WRY32493.1"/>
    </source>
</evidence>
<dbReference type="SUPFAM" id="SSF89919">
    <property type="entry name" value="Ribosome-binding factor A, RbfA"/>
    <property type="match status" value="1"/>
</dbReference>
<dbReference type="InterPro" id="IPR020053">
    <property type="entry name" value="Ribosome-bd_factorA_CS"/>
</dbReference>
<gene>
    <name evidence="2 3" type="primary">rbfA</name>
    <name evidence="3" type="ORF">RPE78_07130</name>
</gene>
<evidence type="ECO:0000256" key="1">
    <source>
        <dbReference type="ARBA" id="ARBA00022517"/>
    </source>
</evidence>
<dbReference type="Gene3D" id="3.30.300.20">
    <property type="match status" value="1"/>
</dbReference>
<proteinExistence type="inferred from homology"/>
<keyword evidence="4" id="KW-1185">Reference proteome</keyword>
<comment type="similarity">
    <text evidence="2">Belongs to the RbfA family.</text>
</comment>
<dbReference type="InterPro" id="IPR015946">
    <property type="entry name" value="KH_dom-like_a/b"/>
</dbReference>
<accession>A0ABZ1DUU6</accession>
<sequence length="141" mass="15896">MAKNRFTSAEGPSQRQLRVGELIRRALSDILLRGDVHDPDLSGVSVTVGEVRCSPDLKVATAYVTPLGGKGEEGLIKALARNKGEIRHMVGKSLTLKFTPDLRFRLDETYDRMDETRRLFSDEKVQRDVARHDDEDDEDLD</sequence>
<dbReference type="PANTHER" id="PTHR33515">
    <property type="entry name" value="RIBOSOME-BINDING FACTOR A, CHLOROPLASTIC-RELATED"/>
    <property type="match status" value="1"/>
</dbReference>
<dbReference type="Proteomes" id="UP001623290">
    <property type="component" value="Chromosome"/>
</dbReference>
<dbReference type="RefSeq" id="WP_339108810.1">
    <property type="nucleotide sequence ID" value="NZ_CP135443.1"/>
</dbReference>